<reference evidence="3 4" key="1">
    <citation type="journal article" date="2023" name="bioRxiv">
        <title>An intranuclear bacterial parasite of deep-sea mussels expresses apoptosis inhibitors acquired from its host.</title>
        <authorList>
            <person name="Gonzalez Porras M.A."/>
            <person name="Assie A."/>
            <person name="Tietjen M."/>
            <person name="Violette M."/>
            <person name="Kleiner M."/>
            <person name="Gruber-Vodicka H."/>
            <person name="Dubilier N."/>
            <person name="Leisch N."/>
        </authorList>
    </citation>
    <scope>NUCLEOTIDE SEQUENCE [LARGE SCALE GENOMIC DNA]</scope>
    <source>
        <strain evidence="3">IAP13</strain>
    </source>
</reference>
<dbReference type="GO" id="GO:0009898">
    <property type="term" value="C:cytoplasmic side of plasma membrane"/>
    <property type="evidence" value="ECO:0007669"/>
    <property type="project" value="TreeGrafter"/>
</dbReference>
<evidence type="ECO:0000313" key="4">
    <source>
        <dbReference type="Proteomes" id="UP001178148"/>
    </source>
</evidence>
<sequence>MSFKKKRVIAVAGCKGGVGKTFVSVNLALSLSKLGQRVVLMDGNLSVPDIGPALGLDNSIGMVGKDISMQNWEGQILPGPLGITVLTPANGSVWRQTIEITDTIKLISKLEELASSLDTLIIDTAPGMAPDNITLIQAAGEVLVIVNQDVLSLLDAARLIRLLNRVYEFRRFGIVVNAVCSKKTGSEQFERLQSYLNHDNQMVLNYLGSIPFDKAVLSALNQQKALLDVNPSCRASRAFQRLSYKLSAIPVPKPRGSIEIFMPTKVKEGA</sequence>
<dbReference type="GO" id="GO:0051782">
    <property type="term" value="P:negative regulation of cell division"/>
    <property type="evidence" value="ECO:0007669"/>
    <property type="project" value="TreeGrafter"/>
</dbReference>
<keyword evidence="2" id="KW-0067">ATP-binding</keyword>
<name>A0AA90NXR4_9GAMM</name>
<organism evidence="3 4">
    <name type="scientific">Candidatus Endonucleibacter bathymodioli</name>
    <dbReference type="NCBI Taxonomy" id="539814"/>
    <lineage>
        <taxon>Bacteria</taxon>
        <taxon>Pseudomonadati</taxon>
        <taxon>Pseudomonadota</taxon>
        <taxon>Gammaproteobacteria</taxon>
        <taxon>Oceanospirillales</taxon>
        <taxon>Endozoicomonadaceae</taxon>
        <taxon>Candidatus Endonucleibacter</taxon>
    </lineage>
</organism>
<dbReference type="PANTHER" id="PTHR43384">
    <property type="entry name" value="SEPTUM SITE-DETERMINING PROTEIN MIND HOMOLOG, CHLOROPLASTIC-RELATED"/>
    <property type="match status" value="1"/>
</dbReference>
<dbReference type="SUPFAM" id="SSF52540">
    <property type="entry name" value="P-loop containing nucleoside triphosphate hydrolases"/>
    <property type="match status" value="1"/>
</dbReference>
<proteinExistence type="predicted"/>
<dbReference type="Proteomes" id="UP001178148">
    <property type="component" value="Unassembled WGS sequence"/>
</dbReference>
<dbReference type="AlphaFoldDB" id="A0AA90NXR4"/>
<dbReference type="InterPro" id="IPR027417">
    <property type="entry name" value="P-loop_NTPase"/>
</dbReference>
<dbReference type="PANTHER" id="PTHR43384:SF4">
    <property type="entry name" value="CELLULOSE BIOSYNTHESIS PROTEIN BCSQ-RELATED"/>
    <property type="match status" value="1"/>
</dbReference>
<dbReference type="Gene3D" id="3.40.50.300">
    <property type="entry name" value="P-loop containing nucleotide triphosphate hydrolases"/>
    <property type="match status" value="1"/>
</dbReference>
<evidence type="ECO:0000313" key="3">
    <source>
        <dbReference type="EMBL" id="MDP0588681.1"/>
    </source>
</evidence>
<dbReference type="GO" id="GO:0016887">
    <property type="term" value="F:ATP hydrolysis activity"/>
    <property type="evidence" value="ECO:0007669"/>
    <property type="project" value="TreeGrafter"/>
</dbReference>
<accession>A0AA90NXR4</accession>
<dbReference type="InterPro" id="IPR033756">
    <property type="entry name" value="YlxH/NBP35"/>
</dbReference>
<keyword evidence="4" id="KW-1185">Reference proteome</keyword>
<gene>
    <name evidence="3" type="ORF">QS748_05570</name>
</gene>
<dbReference type="InterPro" id="IPR050625">
    <property type="entry name" value="ParA/MinD_ATPase"/>
</dbReference>
<keyword evidence="1" id="KW-0547">Nucleotide-binding</keyword>
<protein>
    <submittedName>
        <fullName evidence="3">P-loop NTPase</fullName>
    </submittedName>
</protein>
<dbReference type="GO" id="GO:0005524">
    <property type="term" value="F:ATP binding"/>
    <property type="evidence" value="ECO:0007669"/>
    <property type="project" value="UniProtKB-KW"/>
</dbReference>
<dbReference type="GO" id="GO:0005829">
    <property type="term" value="C:cytosol"/>
    <property type="evidence" value="ECO:0007669"/>
    <property type="project" value="TreeGrafter"/>
</dbReference>
<dbReference type="Pfam" id="PF10609">
    <property type="entry name" value="ParA"/>
    <property type="match status" value="1"/>
</dbReference>
<evidence type="ECO:0000256" key="2">
    <source>
        <dbReference type="ARBA" id="ARBA00022840"/>
    </source>
</evidence>
<evidence type="ECO:0000256" key="1">
    <source>
        <dbReference type="ARBA" id="ARBA00022741"/>
    </source>
</evidence>
<comment type="caution">
    <text evidence="3">The sequence shown here is derived from an EMBL/GenBank/DDBJ whole genome shotgun (WGS) entry which is preliminary data.</text>
</comment>
<dbReference type="EMBL" id="JASXSV010000006">
    <property type="protein sequence ID" value="MDP0588681.1"/>
    <property type="molecule type" value="Genomic_DNA"/>
</dbReference>